<reference evidence="1 2" key="1">
    <citation type="submission" date="2019-08" db="EMBL/GenBank/DDBJ databases">
        <title>Deep-cultivation of Planctomycetes and their phenomic and genomic characterization uncovers novel biology.</title>
        <authorList>
            <person name="Wiegand S."/>
            <person name="Jogler M."/>
            <person name="Boedeker C."/>
            <person name="Pinto D."/>
            <person name="Vollmers J."/>
            <person name="Rivas-Marin E."/>
            <person name="Kohn T."/>
            <person name="Peeters S.H."/>
            <person name="Heuer A."/>
            <person name="Rast P."/>
            <person name="Oberbeckmann S."/>
            <person name="Bunk B."/>
            <person name="Jeske O."/>
            <person name="Meyerdierks A."/>
            <person name="Storesund J.E."/>
            <person name="Kallscheuer N."/>
            <person name="Luecker S."/>
            <person name="Lage O.M."/>
            <person name="Pohl T."/>
            <person name="Merkel B.J."/>
            <person name="Hornburger P."/>
            <person name="Mueller R.-W."/>
            <person name="Bruemmer F."/>
            <person name="Labrenz M."/>
            <person name="Spormann A.M."/>
            <person name="Op den Camp H."/>
            <person name="Overmann J."/>
            <person name="Amann R."/>
            <person name="Jetten M.S.M."/>
            <person name="Mascher T."/>
            <person name="Medema M.H."/>
            <person name="Devos D.P."/>
            <person name="Kaster A.-K."/>
            <person name="Ovreas L."/>
            <person name="Rohde M."/>
            <person name="Galperin M.Y."/>
            <person name="Jogler C."/>
        </authorList>
    </citation>
    <scope>NUCLEOTIDE SEQUENCE [LARGE SCALE GENOMIC DNA]</scope>
    <source>
        <strain evidence="1 2">Pr1d</strain>
    </source>
</reference>
<gene>
    <name evidence="1" type="ORF">Pr1d_45160</name>
</gene>
<dbReference type="RefSeq" id="WP_148075445.1">
    <property type="nucleotide sequence ID" value="NZ_CP042913.1"/>
</dbReference>
<dbReference type="KEGG" id="bgok:Pr1d_45160"/>
<accession>A0A5B9QHM2</accession>
<protein>
    <submittedName>
        <fullName evidence="1">Uncharacterized protein</fullName>
    </submittedName>
</protein>
<organism evidence="1 2">
    <name type="scientific">Bythopirellula goksoeyrii</name>
    <dbReference type="NCBI Taxonomy" id="1400387"/>
    <lineage>
        <taxon>Bacteria</taxon>
        <taxon>Pseudomonadati</taxon>
        <taxon>Planctomycetota</taxon>
        <taxon>Planctomycetia</taxon>
        <taxon>Pirellulales</taxon>
        <taxon>Lacipirellulaceae</taxon>
        <taxon>Bythopirellula</taxon>
    </lineage>
</organism>
<dbReference type="Pfam" id="PF20475">
    <property type="entry name" value="DUF6717"/>
    <property type="match status" value="1"/>
</dbReference>
<evidence type="ECO:0000313" key="2">
    <source>
        <dbReference type="Proteomes" id="UP000323917"/>
    </source>
</evidence>
<sequence>MAQNSITIIKPYKWEGQWVFDDERVDLVKEPFVAGADTLIDVAVERKEIANAEQGFLLLFSASAFPSADLRLEWVREEASGNVYKWADEGMEGWLCPALLKYFESPPAELYVQLKNAG</sequence>
<dbReference type="EMBL" id="CP042913">
    <property type="protein sequence ID" value="QEG37175.1"/>
    <property type="molecule type" value="Genomic_DNA"/>
</dbReference>
<dbReference type="Proteomes" id="UP000323917">
    <property type="component" value="Chromosome"/>
</dbReference>
<dbReference type="InterPro" id="IPR046562">
    <property type="entry name" value="DUF6717"/>
</dbReference>
<dbReference type="AlphaFoldDB" id="A0A5B9QHM2"/>
<dbReference type="OrthoDB" id="274225at2"/>
<evidence type="ECO:0000313" key="1">
    <source>
        <dbReference type="EMBL" id="QEG37175.1"/>
    </source>
</evidence>
<proteinExistence type="predicted"/>
<name>A0A5B9QHM2_9BACT</name>
<keyword evidence="2" id="KW-1185">Reference proteome</keyword>